<protein>
    <submittedName>
        <fullName evidence="1">Uncharacterized protein</fullName>
    </submittedName>
</protein>
<evidence type="ECO:0000313" key="2">
    <source>
        <dbReference type="Proteomes" id="UP000604046"/>
    </source>
</evidence>
<sequence>MQMQLLQHHSVLSGAEERRLKEARPLEWIHFPKAGSSFINVITHLPGTCPSLANYLSPDTVSGGTCWLSHWFQNDCTRVCNGSRYSCPRGGCPHLPVTNYSAQRGHMVGMFRDPDQRIISGYHDDGNNFASFTEQNFGILRKVSKCKGDLLRGAPKRPLLEFAERWKGGMTYQLVPTDPAILAVDPMRPAVTRADGLEAARRVREGFAFVGIAEDWDLSICLFHKMFGGACRAEEFQDTRPGFAGKSADQDYNISKLQGWHDDIDEVVYTAALDVFRRNLIMFDVSQETCQECYSAATVTHGET</sequence>
<evidence type="ECO:0000313" key="1">
    <source>
        <dbReference type="EMBL" id="CAE7472803.1"/>
    </source>
</evidence>
<proteinExistence type="predicted"/>
<reference evidence="1" key="1">
    <citation type="submission" date="2021-02" db="EMBL/GenBank/DDBJ databases">
        <authorList>
            <person name="Dougan E. K."/>
            <person name="Rhodes N."/>
            <person name="Thang M."/>
            <person name="Chan C."/>
        </authorList>
    </citation>
    <scope>NUCLEOTIDE SEQUENCE</scope>
</reference>
<dbReference type="AlphaFoldDB" id="A0A812SBZ4"/>
<dbReference type="OrthoDB" id="406043at2759"/>
<comment type="caution">
    <text evidence="1">The sequence shown here is derived from an EMBL/GenBank/DDBJ whole genome shotgun (WGS) entry which is preliminary data.</text>
</comment>
<dbReference type="EMBL" id="CAJNDS010002435">
    <property type="protein sequence ID" value="CAE7472803.1"/>
    <property type="molecule type" value="Genomic_DNA"/>
</dbReference>
<keyword evidence="2" id="KW-1185">Reference proteome</keyword>
<gene>
    <name evidence="1" type="ORF">SNAT2548_LOCUS26557</name>
</gene>
<accession>A0A812SBZ4</accession>
<dbReference type="InterPro" id="IPR027417">
    <property type="entry name" value="P-loop_NTPase"/>
</dbReference>
<organism evidence="1 2">
    <name type="scientific">Symbiodinium natans</name>
    <dbReference type="NCBI Taxonomy" id="878477"/>
    <lineage>
        <taxon>Eukaryota</taxon>
        <taxon>Sar</taxon>
        <taxon>Alveolata</taxon>
        <taxon>Dinophyceae</taxon>
        <taxon>Suessiales</taxon>
        <taxon>Symbiodiniaceae</taxon>
        <taxon>Symbiodinium</taxon>
    </lineage>
</organism>
<dbReference type="Proteomes" id="UP000604046">
    <property type="component" value="Unassembled WGS sequence"/>
</dbReference>
<dbReference type="Gene3D" id="3.40.50.300">
    <property type="entry name" value="P-loop containing nucleotide triphosphate hydrolases"/>
    <property type="match status" value="1"/>
</dbReference>
<name>A0A812SBZ4_9DINO</name>